<dbReference type="Gene3D" id="1.10.630.10">
    <property type="entry name" value="Cytochrome P450"/>
    <property type="match status" value="1"/>
</dbReference>
<name>A0A409XXH4_9AGAR</name>
<evidence type="ECO:0000256" key="6">
    <source>
        <dbReference type="ARBA" id="ARBA00023002"/>
    </source>
</evidence>
<evidence type="ECO:0000256" key="11">
    <source>
        <dbReference type="SAM" id="Phobius"/>
    </source>
</evidence>
<protein>
    <recommendedName>
        <fullName evidence="14">Cytochrome P450</fullName>
    </recommendedName>
</protein>
<dbReference type="Proteomes" id="UP000284706">
    <property type="component" value="Unassembled WGS sequence"/>
</dbReference>
<comment type="cofactor">
    <cofactor evidence="1 9">
        <name>heme</name>
        <dbReference type="ChEBI" id="CHEBI:30413"/>
    </cofactor>
</comment>
<gene>
    <name evidence="12" type="ORF">CVT26_008442</name>
</gene>
<dbReference type="GO" id="GO:0020037">
    <property type="term" value="F:heme binding"/>
    <property type="evidence" value="ECO:0007669"/>
    <property type="project" value="InterPro"/>
</dbReference>
<comment type="pathway">
    <text evidence="2">Secondary metabolite biosynthesis.</text>
</comment>
<keyword evidence="13" id="KW-1185">Reference proteome</keyword>
<dbReference type="SUPFAM" id="SSF48264">
    <property type="entry name" value="Cytochrome P450"/>
    <property type="match status" value="1"/>
</dbReference>
<evidence type="ECO:0000256" key="2">
    <source>
        <dbReference type="ARBA" id="ARBA00005179"/>
    </source>
</evidence>
<dbReference type="GO" id="GO:0005506">
    <property type="term" value="F:iron ion binding"/>
    <property type="evidence" value="ECO:0007669"/>
    <property type="project" value="InterPro"/>
</dbReference>
<keyword evidence="5 9" id="KW-0479">Metal-binding</keyword>
<sequence>MEQSLSPTLVFASIVLLWILAILIRPRNSVPLPPSPPADPIIGHLRMMPTDDQGTFFYELSKKYGKVVYLWLPGRTMIIINSAQAAVDLLDKRSALYSDRPPSDVFMLMGWEETIAFFPYGERLRKHRKMINDYLRREKCKDYLPAQALEARKLVENLASTPERFLDHLSRFSAAIIIRIIYGHEVVSDNDYYVKIVTETAHCLRRLYLYHKSWNETLTVKYLPSWCPGTYPATQARSYRPIVDLMHTYPFEDVKTKTANGTANDSFLRSHVEGLQKQGSAYPYPAKDIKGAAAAITNAGTDTTHATLMAFMLTMVLYPSIQAKAQEELDNWLDSGRLPDFDDRPHLPYLECLLQETYRWHSVTPTGIPHKSTEDDIYNGMFIPKGSIIVANTRGITLDEDVYKDPLTFDPSRYQRGEPHPIGHFGFGRRICPGRFLADSSVWIAMATILAIFNISPPMGHL</sequence>
<keyword evidence="7 9" id="KW-0408">Iron</keyword>
<feature type="binding site" description="axial binding residue" evidence="9">
    <location>
        <position position="432"/>
    </location>
    <ligand>
        <name>heme</name>
        <dbReference type="ChEBI" id="CHEBI:30413"/>
    </ligand>
    <ligandPart>
        <name>Fe</name>
        <dbReference type="ChEBI" id="CHEBI:18248"/>
    </ligandPart>
</feature>
<dbReference type="GO" id="GO:0016705">
    <property type="term" value="F:oxidoreductase activity, acting on paired donors, with incorporation or reduction of molecular oxygen"/>
    <property type="evidence" value="ECO:0007669"/>
    <property type="project" value="InterPro"/>
</dbReference>
<evidence type="ECO:0000256" key="7">
    <source>
        <dbReference type="ARBA" id="ARBA00023004"/>
    </source>
</evidence>
<dbReference type="EMBL" id="NHYE01001426">
    <property type="protein sequence ID" value="PPQ95421.1"/>
    <property type="molecule type" value="Genomic_DNA"/>
</dbReference>
<dbReference type="Pfam" id="PF00067">
    <property type="entry name" value="p450"/>
    <property type="match status" value="1"/>
</dbReference>
<evidence type="ECO:0000256" key="4">
    <source>
        <dbReference type="ARBA" id="ARBA00022617"/>
    </source>
</evidence>
<comment type="similarity">
    <text evidence="3 10">Belongs to the cytochrome P450 family.</text>
</comment>
<dbReference type="STRING" id="231916.A0A409XXH4"/>
<evidence type="ECO:0000313" key="13">
    <source>
        <dbReference type="Proteomes" id="UP000284706"/>
    </source>
</evidence>
<comment type="caution">
    <text evidence="12">The sequence shown here is derived from an EMBL/GenBank/DDBJ whole genome shotgun (WGS) entry which is preliminary data.</text>
</comment>
<keyword evidence="11" id="KW-1133">Transmembrane helix</keyword>
<dbReference type="OrthoDB" id="2789670at2759"/>
<evidence type="ECO:0000256" key="3">
    <source>
        <dbReference type="ARBA" id="ARBA00010617"/>
    </source>
</evidence>
<dbReference type="PANTHER" id="PTHR46300">
    <property type="entry name" value="P450, PUTATIVE (EUROFUNG)-RELATED-RELATED"/>
    <property type="match status" value="1"/>
</dbReference>
<dbReference type="InterPro" id="IPR050364">
    <property type="entry name" value="Cytochrome_P450_fung"/>
</dbReference>
<keyword evidence="6 10" id="KW-0560">Oxidoreductase</keyword>
<evidence type="ECO:0008006" key="14">
    <source>
        <dbReference type="Google" id="ProtNLM"/>
    </source>
</evidence>
<evidence type="ECO:0000256" key="8">
    <source>
        <dbReference type="ARBA" id="ARBA00023033"/>
    </source>
</evidence>
<feature type="transmembrane region" description="Helical" evidence="11">
    <location>
        <begin position="6"/>
        <end position="24"/>
    </location>
</feature>
<accession>A0A409XXH4</accession>
<evidence type="ECO:0000256" key="1">
    <source>
        <dbReference type="ARBA" id="ARBA00001971"/>
    </source>
</evidence>
<keyword evidence="8 10" id="KW-0503">Monooxygenase</keyword>
<proteinExistence type="inferred from homology"/>
<evidence type="ECO:0000256" key="10">
    <source>
        <dbReference type="RuleBase" id="RU000461"/>
    </source>
</evidence>
<dbReference type="InParanoid" id="A0A409XXH4"/>
<evidence type="ECO:0000256" key="9">
    <source>
        <dbReference type="PIRSR" id="PIRSR602401-1"/>
    </source>
</evidence>
<dbReference type="PANTHER" id="PTHR46300:SF5">
    <property type="entry name" value="CYTOCHROME P450"/>
    <property type="match status" value="1"/>
</dbReference>
<dbReference type="GO" id="GO:0004497">
    <property type="term" value="F:monooxygenase activity"/>
    <property type="evidence" value="ECO:0007669"/>
    <property type="project" value="UniProtKB-KW"/>
</dbReference>
<dbReference type="InterPro" id="IPR017972">
    <property type="entry name" value="Cyt_P450_CS"/>
</dbReference>
<dbReference type="InterPro" id="IPR002401">
    <property type="entry name" value="Cyt_P450_E_grp-I"/>
</dbReference>
<dbReference type="InterPro" id="IPR036396">
    <property type="entry name" value="Cyt_P450_sf"/>
</dbReference>
<reference evidence="12 13" key="1">
    <citation type="journal article" date="2018" name="Evol. Lett.">
        <title>Horizontal gene cluster transfer increased hallucinogenic mushroom diversity.</title>
        <authorList>
            <person name="Reynolds H.T."/>
            <person name="Vijayakumar V."/>
            <person name="Gluck-Thaler E."/>
            <person name="Korotkin H.B."/>
            <person name="Matheny P.B."/>
            <person name="Slot J.C."/>
        </authorList>
    </citation>
    <scope>NUCLEOTIDE SEQUENCE [LARGE SCALE GENOMIC DNA]</scope>
    <source>
        <strain evidence="12 13">SRW20</strain>
    </source>
</reference>
<evidence type="ECO:0000256" key="5">
    <source>
        <dbReference type="ARBA" id="ARBA00022723"/>
    </source>
</evidence>
<evidence type="ECO:0000313" key="12">
    <source>
        <dbReference type="EMBL" id="PPQ95421.1"/>
    </source>
</evidence>
<dbReference type="InterPro" id="IPR001128">
    <property type="entry name" value="Cyt_P450"/>
</dbReference>
<keyword evidence="4 9" id="KW-0349">Heme</keyword>
<organism evidence="12 13">
    <name type="scientific">Gymnopilus dilepis</name>
    <dbReference type="NCBI Taxonomy" id="231916"/>
    <lineage>
        <taxon>Eukaryota</taxon>
        <taxon>Fungi</taxon>
        <taxon>Dikarya</taxon>
        <taxon>Basidiomycota</taxon>
        <taxon>Agaricomycotina</taxon>
        <taxon>Agaricomycetes</taxon>
        <taxon>Agaricomycetidae</taxon>
        <taxon>Agaricales</taxon>
        <taxon>Agaricineae</taxon>
        <taxon>Hymenogastraceae</taxon>
        <taxon>Gymnopilus</taxon>
    </lineage>
</organism>
<keyword evidence="11" id="KW-0812">Transmembrane</keyword>
<keyword evidence="11" id="KW-0472">Membrane</keyword>
<dbReference type="CDD" id="cd11065">
    <property type="entry name" value="CYP64-like"/>
    <property type="match status" value="1"/>
</dbReference>
<dbReference type="AlphaFoldDB" id="A0A409XXH4"/>
<dbReference type="PROSITE" id="PS00086">
    <property type="entry name" value="CYTOCHROME_P450"/>
    <property type="match status" value="1"/>
</dbReference>
<dbReference type="PRINTS" id="PR00463">
    <property type="entry name" value="EP450I"/>
</dbReference>